<dbReference type="PANTHER" id="PTHR11426">
    <property type="entry name" value="HISTONE H3"/>
    <property type="match status" value="1"/>
</dbReference>
<dbReference type="InterPro" id="IPR009072">
    <property type="entry name" value="Histone-fold"/>
</dbReference>
<evidence type="ECO:0000256" key="1">
    <source>
        <dbReference type="ARBA" id="ARBA00010343"/>
    </source>
</evidence>
<evidence type="ECO:0000313" key="3">
    <source>
        <dbReference type="EMBL" id="CAH3195277.1"/>
    </source>
</evidence>
<keyword evidence="4" id="KW-1185">Reference proteome</keyword>
<dbReference type="Proteomes" id="UP001159427">
    <property type="component" value="Unassembled WGS sequence"/>
</dbReference>
<dbReference type="CDD" id="cd22911">
    <property type="entry name" value="HFD_H3"/>
    <property type="match status" value="1"/>
</dbReference>
<dbReference type="PRINTS" id="PR00622">
    <property type="entry name" value="HISTONEH3"/>
</dbReference>
<gene>
    <name evidence="3" type="ORF">PEVE_00029896</name>
</gene>
<accession>A0ABN8SXF0</accession>
<name>A0ABN8SXF0_9CNID</name>
<dbReference type="InterPro" id="IPR000164">
    <property type="entry name" value="Histone_H3/CENP-A"/>
</dbReference>
<organism evidence="3 4">
    <name type="scientific">Porites evermanni</name>
    <dbReference type="NCBI Taxonomy" id="104178"/>
    <lineage>
        <taxon>Eukaryota</taxon>
        <taxon>Metazoa</taxon>
        <taxon>Cnidaria</taxon>
        <taxon>Anthozoa</taxon>
        <taxon>Hexacorallia</taxon>
        <taxon>Scleractinia</taxon>
        <taxon>Fungiina</taxon>
        <taxon>Poritidae</taxon>
        <taxon>Porites</taxon>
    </lineage>
</organism>
<dbReference type="InterPro" id="IPR007125">
    <property type="entry name" value="H2A/H2B/H3"/>
</dbReference>
<protein>
    <recommendedName>
        <fullName evidence="2">Core Histone H2A/H2B/H3 domain-containing protein</fullName>
    </recommendedName>
</protein>
<sequence length="161" mass="18316">MVRIKQTTERRKPLGINHRFVYKSSIPSRIKTYTKGTEDDLVLPISPVKITALPPTSRPIKKIRRYLPGSLALKEIRRYQRNTALLIGKLAFQRLVREIAQNFAPGLRFQPLALLALQEAAESYAVGLFDDVNLCAIHAKRVTIMARDLQLALRIRGDRLS</sequence>
<reference evidence="3 4" key="1">
    <citation type="submission" date="2022-05" db="EMBL/GenBank/DDBJ databases">
        <authorList>
            <consortium name="Genoscope - CEA"/>
            <person name="William W."/>
        </authorList>
    </citation>
    <scope>NUCLEOTIDE SEQUENCE [LARGE SCALE GENOMIC DNA]</scope>
</reference>
<dbReference type="EMBL" id="CALNXI010004200">
    <property type="protein sequence ID" value="CAH3195277.1"/>
    <property type="molecule type" value="Genomic_DNA"/>
</dbReference>
<evidence type="ECO:0000313" key="4">
    <source>
        <dbReference type="Proteomes" id="UP001159427"/>
    </source>
</evidence>
<feature type="domain" description="Core Histone H2A/H2B/H3" evidence="2">
    <location>
        <begin position="68"/>
        <end position="155"/>
    </location>
</feature>
<dbReference type="Pfam" id="PF00125">
    <property type="entry name" value="Histone"/>
    <property type="match status" value="1"/>
</dbReference>
<dbReference type="SMART" id="SM00428">
    <property type="entry name" value="H3"/>
    <property type="match status" value="1"/>
</dbReference>
<dbReference type="SUPFAM" id="SSF47113">
    <property type="entry name" value="Histone-fold"/>
    <property type="match status" value="1"/>
</dbReference>
<comment type="similarity">
    <text evidence="1">Belongs to the histone H3 family.</text>
</comment>
<proteinExistence type="inferred from homology"/>
<evidence type="ECO:0000259" key="2">
    <source>
        <dbReference type="Pfam" id="PF00125"/>
    </source>
</evidence>
<comment type="caution">
    <text evidence="3">The sequence shown here is derived from an EMBL/GenBank/DDBJ whole genome shotgun (WGS) entry which is preliminary data.</text>
</comment>
<dbReference type="Gene3D" id="1.10.20.10">
    <property type="entry name" value="Histone, subunit A"/>
    <property type="match status" value="1"/>
</dbReference>